<gene>
    <name evidence="1" type="ORF">NCTC10638_03132</name>
</gene>
<sequence>MTATKKTLSDTLLKNLKYSPNAKPIADSNGLFILAQKKRKYGFIAISAPKQASEAQKIESVAIRK</sequence>
<dbReference type="EMBL" id="UGPN01000002">
    <property type="protein sequence ID" value="STY63959.1"/>
    <property type="molecule type" value="Genomic_DNA"/>
</dbReference>
<accession>A0A378N8V4</accession>
<organism evidence="1 2">
    <name type="scientific">Mannheimia haemolytica</name>
    <name type="common">Pasteurella haemolytica</name>
    <dbReference type="NCBI Taxonomy" id="75985"/>
    <lineage>
        <taxon>Bacteria</taxon>
        <taxon>Pseudomonadati</taxon>
        <taxon>Pseudomonadota</taxon>
        <taxon>Gammaproteobacteria</taxon>
        <taxon>Pasteurellales</taxon>
        <taxon>Pasteurellaceae</taxon>
        <taxon>Mannheimia</taxon>
    </lineage>
</organism>
<reference evidence="1 2" key="1">
    <citation type="submission" date="2018-06" db="EMBL/GenBank/DDBJ databases">
        <authorList>
            <consortium name="Pathogen Informatics"/>
            <person name="Doyle S."/>
        </authorList>
    </citation>
    <scope>NUCLEOTIDE SEQUENCE [LARGE SCALE GENOMIC DNA]</scope>
    <source>
        <strain evidence="1 2">NCTC10638</strain>
    </source>
</reference>
<dbReference type="AlphaFoldDB" id="A0A378N8V4"/>
<evidence type="ECO:0000313" key="1">
    <source>
        <dbReference type="EMBL" id="STY63959.1"/>
    </source>
</evidence>
<name>A0A378N8V4_MANHA</name>
<protein>
    <submittedName>
        <fullName evidence="1">Uncharacterized protein</fullName>
    </submittedName>
</protein>
<evidence type="ECO:0000313" key="2">
    <source>
        <dbReference type="Proteomes" id="UP000254802"/>
    </source>
</evidence>
<dbReference type="Proteomes" id="UP000254802">
    <property type="component" value="Unassembled WGS sequence"/>
</dbReference>
<proteinExistence type="predicted"/>